<evidence type="ECO:0000259" key="1">
    <source>
        <dbReference type="PROSITE" id="PS51186"/>
    </source>
</evidence>
<dbReference type="PANTHER" id="PTHR13355">
    <property type="entry name" value="GLUCOSAMINE 6-PHOSPHATE N-ACETYLTRANSFERASE"/>
    <property type="match status" value="1"/>
</dbReference>
<dbReference type="GO" id="GO:0004343">
    <property type="term" value="F:glucosamine 6-phosphate N-acetyltransferase activity"/>
    <property type="evidence" value="ECO:0007669"/>
    <property type="project" value="TreeGrafter"/>
</dbReference>
<dbReference type="SUPFAM" id="SSF55729">
    <property type="entry name" value="Acyl-CoA N-acyltransferases (Nat)"/>
    <property type="match status" value="1"/>
</dbReference>
<protein>
    <submittedName>
        <fullName evidence="2">GNAT family N-acetyltransferase</fullName>
    </submittedName>
</protein>
<keyword evidence="2" id="KW-0808">Transferase</keyword>
<dbReference type="EMBL" id="JAFNAA010000016">
    <property type="protein sequence ID" value="MBO1109281.1"/>
    <property type="molecule type" value="Genomic_DNA"/>
</dbReference>
<proteinExistence type="predicted"/>
<dbReference type="Pfam" id="PF13673">
    <property type="entry name" value="Acetyltransf_10"/>
    <property type="match status" value="1"/>
</dbReference>
<dbReference type="InterPro" id="IPR016181">
    <property type="entry name" value="Acyl_CoA_acyltransferase"/>
</dbReference>
<dbReference type="Proteomes" id="UP000664658">
    <property type="component" value="Unassembled WGS sequence"/>
</dbReference>
<dbReference type="PANTHER" id="PTHR13355:SF11">
    <property type="entry name" value="GLUCOSAMINE 6-PHOSPHATE N-ACETYLTRANSFERASE"/>
    <property type="match status" value="1"/>
</dbReference>
<gene>
    <name evidence="2" type="ORF">J2R62_13860</name>
</gene>
<accession>A0A8I1W9A2</accession>
<dbReference type="CDD" id="cd04301">
    <property type="entry name" value="NAT_SF"/>
    <property type="match status" value="1"/>
</dbReference>
<dbReference type="InterPro" id="IPR039143">
    <property type="entry name" value="GNPNAT1-like"/>
</dbReference>
<reference evidence="2" key="1">
    <citation type="submission" date="2021-03" db="EMBL/GenBank/DDBJ databases">
        <title>Plesiomonas shigelloides zfcc0051, isolated from zebrafish feces.</title>
        <authorList>
            <person name="Vanderhoek Z."/>
            <person name="Gaulke C."/>
        </authorList>
    </citation>
    <scope>NUCLEOTIDE SEQUENCE</scope>
    <source>
        <strain evidence="2">Zfcc0051</strain>
    </source>
</reference>
<dbReference type="InterPro" id="IPR000182">
    <property type="entry name" value="GNAT_dom"/>
</dbReference>
<evidence type="ECO:0000313" key="2">
    <source>
        <dbReference type="EMBL" id="MBO1109281.1"/>
    </source>
</evidence>
<feature type="domain" description="N-acetyltransferase" evidence="1">
    <location>
        <begin position="4"/>
        <end position="140"/>
    </location>
</feature>
<sequence>MEEVRVVAFSGADQQHICQIRETVFGQEQNISRALDLDGEDPQAWHALVFVDGQPVATGRILADGHIGRVAVLKSHRGKGMGAKVVNALAQFAQEQGYPRVFLGAQSHAVDFYHRLGFTACGDEFIEADILHVPMHKVLHHSA</sequence>
<dbReference type="AlphaFoldDB" id="A0A8I1W9A2"/>
<dbReference type="Gene3D" id="3.40.630.30">
    <property type="match status" value="1"/>
</dbReference>
<name>A0A8I1W9A2_PLESH</name>
<organism evidence="2 3">
    <name type="scientific">Plesiomonas shigelloides</name>
    <name type="common">Aeromonas shigelloides</name>
    <dbReference type="NCBI Taxonomy" id="703"/>
    <lineage>
        <taxon>Bacteria</taxon>
        <taxon>Pseudomonadati</taxon>
        <taxon>Pseudomonadota</taxon>
        <taxon>Gammaproteobacteria</taxon>
        <taxon>Enterobacterales</taxon>
        <taxon>Enterobacteriaceae</taxon>
        <taxon>Plesiomonas</taxon>
    </lineage>
</organism>
<dbReference type="RefSeq" id="WP_207542468.1">
    <property type="nucleotide sequence ID" value="NZ_JAFNAA010000016.1"/>
</dbReference>
<dbReference type="PROSITE" id="PS51186">
    <property type="entry name" value="GNAT"/>
    <property type="match status" value="1"/>
</dbReference>
<evidence type="ECO:0000313" key="3">
    <source>
        <dbReference type="Proteomes" id="UP000664658"/>
    </source>
</evidence>
<comment type="caution">
    <text evidence="2">The sequence shown here is derived from an EMBL/GenBank/DDBJ whole genome shotgun (WGS) entry which is preliminary data.</text>
</comment>